<gene>
    <name evidence="1" type="ORF">ERS852520_00279</name>
</gene>
<dbReference type="AlphaFoldDB" id="A0A174JEE3"/>
<accession>A0A174JEE3</accession>
<name>A0A174JEE3_ANAHA</name>
<evidence type="ECO:0000313" key="1">
    <source>
        <dbReference type="EMBL" id="CUO96267.1"/>
    </source>
</evidence>
<dbReference type="EMBL" id="CZAU01000002">
    <property type="protein sequence ID" value="CUO96267.1"/>
    <property type="molecule type" value="Genomic_DNA"/>
</dbReference>
<reference evidence="1 2" key="1">
    <citation type="submission" date="2015-09" db="EMBL/GenBank/DDBJ databases">
        <authorList>
            <consortium name="Pathogen Informatics"/>
        </authorList>
    </citation>
    <scope>NUCLEOTIDE SEQUENCE [LARGE SCALE GENOMIC DNA]</scope>
    <source>
        <strain evidence="1 2">2789STDY5834908</strain>
    </source>
</reference>
<protein>
    <submittedName>
        <fullName evidence="1">Uncharacterized protein</fullName>
    </submittedName>
</protein>
<evidence type="ECO:0000313" key="2">
    <source>
        <dbReference type="Proteomes" id="UP000095564"/>
    </source>
</evidence>
<dbReference type="Proteomes" id="UP000095564">
    <property type="component" value="Unassembled WGS sequence"/>
</dbReference>
<sequence length="287" mass="34211">MLIRFNVGNFLSFSENESGLSEEFSMISNKNIKNKKRHIFDNDEIQLLKFAALYGKDARSLKNLLKAMKFMKDTILNDLPADCKEMYCKTDESNKTKPSYFELEIMINHKYYAYGFQMILNQRKFVSEWLVELNSDGSEKIIYERGFSDLDNKLLLPSVKEKVMKDVYQWIKEDFVIYPSNLNNKLDDLIMNEEKTYVASFDNCKDQNEIYTFVQEYLKFAEKRKIQLIVTTNATNLMDLKLLRRDEIWFISRRRTKNHSIYSLDEFDDRFDKNLEIAYLDGRFNVI</sequence>
<proteinExistence type="predicted"/>
<dbReference type="PANTHER" id="PTHR40396">
    <property type="entry name" value="ATPASE-LIKE PROTEIN"/>
    <property type="match status" value="1"/>
</dbReference>
<organism evidence="1 2">
    <name type="scientific">Anaerostipes hadrus</name>
    <dbReference type="NCBI Taxonomy" id="649756"/>
    <lineage>
        <taxon>Bacteria</taxon>
        <taxon>Bacillati</taxon>
        <taxon>Bacillota</taxon>
        <taxon>Clostridia</taxon>
        <taxon>Lachnospirales</taxon>
        <taxon>Lachnospiraceae</taxon>
        <taxon>Anaerostipes</taxon>
    </lineage>
</organism>
<dbReference type="OrthoDB" id="9809324at2"/>
<dbReference type="PANTHER" id="PTHR40396:SF1">
    <property type="entry name" value="ATPASE AAA-TYPE CORE DOMAIN-CONTAINING PROTEIN"/>
    <property type="match status" value="1"/>
</dbReference>
<dbReference type="RefSeq" id="WP_055159068.1">
    <property type="nucleotide sequence ID" value="NZ_CZAU01000002.1"/>
</dbReference>